<evidence type="ECO:0008006" key="5">
    <source>
        <dbReference type="Google" id="ProtNLM"/>
    </source>
</evidence>
<dbReference type="Proteomes" id="UP000093355">
    <property type="component" value="Unassembled WGS sequence"/>
</dbReference>
<evidence type="ECO:0000256" key="1">
    <source>
        <dbReference type="ARBA" id="ARBA00043985"/>
    </source>
</evidence>
<dbReference type="STRING" id="904291.A7J15_10730"/>
<feature type="coiled-coil region" evidence="2">
    <location>
        <begin position="132"/>
        <end position="166"/>
    </location>
</feature>
<gene>
    <name evidence="3" type="ORF">A7J15_10730</name>
</gene>
<name>A0A1B9N7X1_9MICO</name>
<comment type="caution">
    <text evidence="3">The sequence shown here is derived from an EMBL/GenBank/DDBJ whole genome shotgun (WGS) entry which is preliminary data.</text>
</comment>
<accession>A0A1B9N7X1</accession>
<evidence type="ECO:0000313" key="3">
    <source>
        <dbReference type="EMBL" id="OCG72701.1"/>
    </source>
</evidence>
<sequence length="243" mass="26134">MTKQSIFGRISTLIRANVNALIDQAEDPEKMLDQLVRDFTNNIADAEAAIAETIGNLRLLERDHAEDVATAKEWGNKALAASTKADELRTAGNTADADKFDNLAKIALTRQLTAENEAKAAEPQLAAQNEVVEKLKGGLDGMKAKLEDLKAKRSELIARAKTAEAQNKVHDAVKSINVMDPTSDLGRFEDKVRRQEALAAGQAELAASSLDAQFEQLDDLGQLTEVEARLAALKSGGAQAITS</sequence>
<dbReference type="PANTHER" id="PTHR31088:SF6">
    <property type="entry name" value="PHAGE SHOCK PROTEIN A"/>
    <property type="match status" value="1"/>
</dbReference>
<evidence type="ECO:0000313" key="4">
    <source>
        <dbReference type="Proteomes" id="UP000093355"/>
    </source>
</evidence>
<comment type="similarity">
    <text evidence="1">Belongs to the PspA/Vipp/IM30 family.</text>
</comment>
<dbReference type="RefSeq" id="WP_067027785.1">
    <property type="nucleotide sequence ID" value="NZ_JRNY01000009.1"/>
</dbReference>
<dbReference type="EMBL" id="LXMD01000029">
    <property type="protein sequence ID" value="OCG72701.1"/>
    <property type="molecule type" value="Genomic_DNA"/>
</dbReference>
<organism evidence="3 4">
    <name type="scientific">Microbacterium sediminis</name>
    <dbReference type="NCBI Taxonomy" id="904291"/>
    <lineage>
        <taxon>Bacteria</taxon>
        <taxon>Bacillati</taxon>
        <taxon>Actinomycetota</taxon>
        <taxon>Actinomycetes</taxon>
        <taxon>Micrococcales</taxon>
        <taxon>Microbacteriaceae</taxon>
        <taxon>Microbacterium</taxon>
    </lineage>
</organism>
<keyword evidence="2" id="KW-0175">Coiled coil</keyword>
<proteinExistence type="inferred from homology"/>
<dbReference type="OrthoDB" id="9779630at2"/>
<dbReference type="PANTHER" id="PTHR31088">
    <property type="entry name" value="MEMBRANE-ASSOCIATED PROTEIN VIPP1, CHLOROPLASTIC"/>
    <property type="match status" value="1"/>
</dbReference>
<protein>
    <recommendedName>
        <fullName evidence="5">PspA/IM30 family protein</fullName>
    </recommendedName>
</protein>
<keyword evidence="4" id="KW-1185">Reference proteome</keyword>
<dbReference type="AlphaFoldDB" id="A0A1B9N7X1"/>
<dbReference type="Pfam" id="PF04012">
    <property type="entry name" value="PspA_IM30"/>
    <property type="match status" value="1"/>
</dbReference>
<dbReference type="InterPro" id="IPR007157">
    <property type="entry name" value="PspA_VIPP1"/>
</dbReference>
<evidence type="ECO:0000256" key="2">
    <source>
        <dbReference type="SAM" id="Coils"/>
    </source>
</evidence>
<reference evidence="3 4" key="1">
    <citation type="submission" date="2016-05" db="EMBL/GenBank/DDBJ databases">
        <authorList>
            <person name="Lavstsen T."/>
            <person name="Jespersen J.S."/>
        </authorList>
    </citation>
    <scope>NUCLEOTIDE SEQUENCE [LARGE SCALE GENOMIC DNA]</scope>
    <source>
        <strain evidence="3 4">YLB-01</strain>
    </source>
</reference>